<evidence type="ECO:0000256" key="3">
    <source>
        <dbReference type="PROSITE-ProRule" id="PRU00284"/>
    </source>
</evidence>
<dbReference type="PANTHER" id="PTHR32089:SF112">
    <property type="entry name" value="LYSOZYME-LIKE PROTEIN-RELATED"/>
    <property type="match status" value="1"/>
</dbReference>
<dbReference type="AlphaFoldDB" id="A0A6N4RFS3"/>
<evidence type="ECO:0000256" key="1">
    <source>
        <dbReference type="ARBA" id="ARBA00023224"/>
    </source>
</evidence>
<accession>A0A6N4RFS3</accession>
<dbReference type="InterPro" id="IPR004090">
    <property type="entry name" value="Chemotax_Me-accpt_rcpt"/>
</dbReference>
<dbReference type="Gene3D" id="1.10.287.950">
    <property type="entry name" value="Methyl-accepting chemotaxis protein"/>
    <property type="match status" value="1"/>
</dbReference>
<name>A0A6N4RFS3_BLAVI</name>
<dbReference type="EMBL" id="VAFM01000001">
    <property type="protein sequence ID" value="TKW61974.1"/>
    <property type="molecule type" value="Genomic_DNA"/>
</dbReference>
<dbReference type="SUPFAM" id="SSF58104">
    <property type="entry name" value="Methyl-accepting chemotaxis protein (MCP) signaling domain"/>
    <property type="match status" value="1"/>
</dbReference>
<reference evidence="5 6" key="1">
    <citation type="journal article" date="2017" name="Nat. Commun.">
        <title>In situ click chemistry generation of cyclooxygenase-2 inhibitors.</title>
        <authorList>
            <person name="Bhardwaj A."/>
            <person name="Kaur J."/>
            <person name="Wuest M."/>
            <person name="Wuest F."/>
        </authorList>
    </citation>
    <scope>NUCLEOTIDE SEQUENCE [LARGE SCALE GENOMIC DNA]</scope>
    <source>
        <strain evidence="5">S2_018_000_R2_106</strain>
    </source>
</reference>
<evidence type="ECO:0000259" key="4">
    <source>
        <dbReference type="PROSITE" id="PS50111"/>
    </source>
</evidence>
<organism evidence="5 6">
    <name type="scientific">Blastochloris viridis</name>
    <name type="common">Rhodopseudomonas viridis</name>
    <dbReference type="NCBI Taxonomy" id="1079"/>
    <lineage>
        <taxon>Bacteria</taxon>
        <taxon>Pseudomonadati</taxon>
        <taxon>Pseudomonadota</taxon>
        <taxon>Alphaproteobacteria</taxon>
        <taxon>Hyphomicrobiales</taxon>
        <taxon>Blastochloridaceae</taxon>
        <taxon>Blastochloris</taxon>
    </lineage>
</organism>
<keyword evidence="1 3" id="KW-0807">Transducer</keyword>
<dbReference type="SMART" id="SM00283">
    <property type="entry name" value="MA"/>
    <property type="match status" value="1"/>
</dbReference>
<dbReference type="GO" id="GO:0016020">
    <property type="term" value="C:membrane"/>
    <property type="evidence" value="ECO:0007669"/>
    <property type="project" value="InterPro"/>
</dbReference>
<dbReference type="PRINTS" id="PR00260">
    <property type="entry name" value="CHEMTRNSDUCR"/>
</dbReference>
<comment type="similarity">
    <text evidence="2">Belongs to the methyl-accepting chemotaxis (MCP) protein family.</text>
</comment>
<dbReference type="InterPro" id="IPR004089">
    <property type="entry name" value="MCPsignal_dom"/>
</dbReference>
<sequence length="221" mass="23431">MDMDAIYAVYEHLTEEKNTQARTDMMQTLMQGFDTEVAGQISTVVAAGEQLSSSAHEIGQKASSVNTAATKARDLSEDSRLLNTQLTHATRDISTVVDLIEDVAQQTNLLALNASIEAARAGDAGKGFAVVANEVKKLAHTTADATDGIRGRIRDIQAAVEKTVASSDAITDAVEEISAHALAISSSLGEQVQATGDISRGMTDVQAAMQQFFQQMDSRAS</sequence>
<dbReference type="GO" id="GO:0007165">
    <property type="term" value="P:signal transduction"/>
    <property type="evidence" value="ECO:0007669"/>
    <property type="project" value="UniProtKB-KW"/>
</dbReference>
<dbReference type="Proteomes" id="UP000320948">
    <property type="component" value="Unassembled WGS sequence"/>
</dbReference>
<comment type="caution">
    <text evidence="5">The sequence shown here is derived from an EMBL/GenBank/DDBJ whole genome shotgun (WGS) entry which is preliminary data.</text>
</comment>
<dbReference type="PANTHER" id="PTHR32089">
    <property type="entry name" value="METHYL-ACCEPTING CHEMOTAXIS PROTEIN MCPB"/>
    <property type="match status" value="1"/>
</dbReference>
<gene>
    <name evidence="5" type="ORF">DI628_04960</name>
</gene>
<evidence type="ECO:0000313" key="5">
    <source>
        <dbReference type="EMBL" id="TKW61974.1"/>
    </source>
</evidence>
<feature type="domain" description="Methyl-accepting transducer" evidence="4">
    <location>
        <begin position="36"/>
        <end position="221"/>
    </location>
</feature>
<protein>
    <recommendedName>
        <fullName evidence="4">Methyl-accepting transducer domain-containing protein</fullName>
    </recommendedName>
</protein>
<evidence type="ECO:0000256" key="2">
    <source>
        <dbReference type="ARBA" id="ARBA00029447"/>
    </source>
</evidence>
<dbReference type="GO" id="GO:0004888">
    <property type="term" value="F:transmembrane signaling receptor activity"/>
    <property type="evidence" value="ECO:0007669"/>
    <property type="project" value="InterPro"/>
</dbReference>
<dbReference type="GO" id="GO:0006935">
    <property type="term" value="P:chemotaxis"/>
    <property type="evidence" value="ECO:0007669"/>
    <property type="project" value="InterPro"/>
</dbReference>
<evidence type="ECO:0000313" key="6">
    <source>
        <dbReference type="Proteomes" id="UP000320948"/>
    </source>
</evidence>
<dbReference type="Pfam" id="PF00015">
    <property type="entry name" value="MCPsignal"/>
    <property type="match status" value="1"/>
</dbReference>
<dbReference type="PROSITE" id="PS50111">
    <property type="entry name" value="CHEMOTAXIS_TRANSDUC_2"/>
    <property type="match status" value="1"/>
</dbReference>
<proteinExistence type="inferred from homology"/>